<name>A0A1G6Y746_9PROT</name>
<dbReference type="STRING" id="637679.GCA_001550055_01193"/>
<organism evidence="1 2">
    <name type="scientific">Kordiimonas lacus</name>
    <dbReference type="NCBI Taxonomy" id="637679"/>
    <lineage>
        <taxon>Bacteria</taxon>
        <taxon>Pseudomonadati</taxon>
        <taxon>Pseudomonadota</taxon>
        <taxon>Alphaproteobacteria</taxon>
        <taxon>Kordiimonadales</taxon>
        <taxon>Kordiimonadaceae</taxon>
        <taxon>Kordiimonas</taxon>
    </lineage>
</organism>
<dbReference type="SUPFAM" id="SSF53850">
    <property type="entry name" value="Periplasmic binding protein-like II"/>
    <property type="match status" value="1"/>
</dbReference>
<dbReference type="EMBL" id="FNAK01000003">
    <property type="protein sequence ID" value="SDD86228.1"/>
    <property type="molecule type" value="Genomic_DNA"/>
</dbReference>
<protein>
    <submittedName>
        <fullName evidence="1">Extracellular solute-binding protein, family 3</fullName>
    </submittedName>
</protein>
<accession>A0A1G6Y746</accession>
<keyword evidence="2" id="KW-1185">Reference proteome</keyword>
<dbReference type="RefSeq" id="WP_068302261.1">
    <property type="nucleotide sequence ID" value="NZ_FNAK01000003.1"/>
</dbReference>
<reference evidence="1 2" key="1">
    <citation type="submission" date="2016-10" db="EMBL/GenBank/DDBJ databases">
        <authorList>
            <person name="de Groot N.N."/>
        </authorList>
    </citation>
    <scope>NUCLEOTIDE SEQUENCE [LARGE SCALE GENOMIC DNA]</scope>
    <source>
        <strain evidence="1 2">CGMCC 1.9109</strain>
    </source>
</reference>
<dbReference type="OrthoDB" id="9768183at2"/>
<dbReference type="AlphaFoldDB" id="A0A1G6Y746"/>
<sequence length="252" mass="27420">MGEELIKTFQIAVAAVLSVLCGAFSMADDGVECPATGPVLHLSVIAGEITNMIEKSGQGPYLRLLREIEAQSNIRFDVTVLSDRRAKRDFLEGMGDVYMIRSNFDEELSPVRVTLDVHGLHAFVRKGEAVPTSLDDLKGKRVGLPYLYSFPKSLMENADINVVKLAESAHANLEALAIGRVDATIVPLAVGEAFLKARPDANLTVDVDHPVLVKEASMVFRPTLTCAAQQVGQVVEDFRRSGKLFTILAENP</sequence>
<evidence type="ECO:0000313" key="1">
    <source>
        <dbReference type="EMBL" id="SDD86228.1"/>
    </source>
</evidence>
<dbReference type="Gene3D" id="3.40.190.10">
    <property type="entry name" value="Periplasmic binding protein-like II"/>
    <property type="match status" value="1"/>
</dbReference>
<gene>
    <name evidence="1" type="ORF">SAMN04488071_1512</name>
</gene>
<evidence type="ECO:0000313" key="2">
    <source>
        <dbReference type="Proteomes" id="UP000183685"/>
    </source>
</evidence>
<dbReference type="Proteomes" id="UP000183685">
    <property type="component" value="Unassembled WGS sequence"/>
</dbReference>
<proteinExistence type="predicted"/>